<protein>
    <submittedName>
        <fullName evidence="2">MarR family transcriptional regulator</fullName>
    </submittedName>
</protein>
<dbReference type="InterPro" id="IPR057167">
    <property type="entry name" value="DUF7845"/>
</dbReference>
<dbReference type="Pfam" id="PF25227">
    <property type="entry name" value="DUF7845"/>
    <property type="match status" value="1"/>
</dbReference>
<evidence type="ECO:0000259" key="1">
    <source>
        <dbReference type="Pfam" id="PF25227"/>
    </source>
</evidence>
<accession>A0A2I8VFK2</accession>
<proteinExistence type="predicted"/>
<feature type="domain" description="DUF7845" evidence="1">
    <location>
        <begin position="3"/>
        <end position="318"/>
    </location>
</feature>
<dbReference type="Proteomes" id="UP000236584">
    <property type="component" value="Chromosome"/>
</dbReference>
<sequence>MSHVRSQVHEWSSHLLFTDSQDRPYWALRSIYSHEIDGGAKSVPVVIDGEEWSVSLSFQKSGVNPRESDDVDQLYEYRLNANGEGHRKIRLLIQPRLGWENDENRPKSVPKSLGKAVNVRVDIAVNVEPQRTRQLVPYLFQGVFDELGVGWNRGFFMGQVHDYSTVTQLERYVRVERDQAHKMVRSGGVFHRLFTLVADDVGSKAVYSADNRGIVGHNHQIRLDTKAISQLFPGWRTGGQLKHYHPEHVGDRSDDDPLAHPKIGFLFKKGWNDDTAIPWGKLDDLQQQIEENLVNFLEWSDVPTQPGGWFVEDDHFKPVASDRDVAFFDDPTPEIEQEQDSVILRTMSRLQESDRDVLQEVADRIPRTDGGVHVDELEGATGWGSSTIYRVLKRLGGLLENDNGNVSFVSSKIAERVRDVVEQVDRVVDASARAIEDVLSVDPRDLERKGRAWQNWLNRYGADIDVDFSNGRGKVRIRQLMSDMKSDPVPYLPEVLEWGRIAWRDAGRKITDFPAFVEYDVNDGTHTARVDDMIG</sequence>
<evidence type="ECO:0000313" key="3">
    <source>
        <dbReference type="Proteomes" id="UP000236584"/>
    </source>
</evidence>
<gene>
    <name evidence="2" type="ORF">C2R22_02395</name>
</gene>
<dbReference type="EMBL" id="CP026309">
    <property type="protein sequence ID" value="AUV80644.1"/>
    <property type="molecule type" value="Genomic_DNA"/>
</dbReference>
<dbReference type="KEGG" id="srub:C2R22_02395"/>
<dbReference type="RefSeq" id="WP_103424208.1">
    <property type="nucleotide sequence ID" value="NZ_CP026309.1"/>
</dbReference>
<organism evidence="2 3">
    <name type="scientific">Salinigranum rubrum</name>
    <dbReference type="NCBI Taxonomy" id="755307"/>
    <lineage>
        <taxon>Archaea</taxon>
        <taxon>Methanobacteriati</taxon>
        <taxon>Methanobacteriota</taxon>
        <taxon>Stenosarchaea group</taxon>
        <taxon>Halobacteria</taxon>
        <taxon>Halobacteriales</taxon>
        <taxon>Haloferacaceae</taxon>
        <taxon>Salinigranum</taxon>
    </lineage>
</organism>
<keyword evidence="3" id="KW-1185">Reference proteome</keyword>
<dbReference type="OrthoDB" id="316855at2157"/>
<dbReference type="GeneID" id="35590902"/>
<reference evidence="2 3" key="1">
    <citation type="submission" date="2018-01" db="EMBL/GenBank/DDBJ databases">
        <title>Complete genome sequence of Salinigranum rubrum GX10T, an extremely halophilic archaeon isolated from a marine solar saltern.</title>
        <authorList>
            <person name="Han S."/>
        </authorList>
    </citation>
    <scope>NUCLEOTIDE SEQUENCE [LARGE SCALE GENOMIC DNA]</scope>
    <source>
        <strain evidence="2 3">GX10</strain>
    </source>
</reference>
<dbReference type="AlphaFoldDB" id="A0A2I8VFK2"/>
<evidence type="ECO:0000313" key="2">
    <source>
        <dbReference type="EMBL" id="AUV80644.1"/>
    </source>
</evidence>
<name>A0A2I8VFK2_9EURY</name>